<proteinExistence type="predicted"/>
<name>A0AAD7BRD9_9AGAR</name>
<organism evidence="2 3">
    <name type="scientific">Roridomyces roridus</name>
    <dbReference type="NCBI Taxonomy" id="1738132"/>
    <lineage>
        <taxon>Eukaryota</taxon>
        <taxon>Fungi</taxon>
        <taxon>Dikarya</taxon>
        <taxon>Basidiomycota</taxon>
        <taxon>Agaricomycotina</taxon>
        <taxon>Agaricomycetes</taxon>
        <taxon>Agaricomycetidae</taxon>
        <taxon>Agaricales</taxon>
        <taxon>Marasmiineae</taxon>
        <taxon>Mycenaceae</taxon>
        <taxon>Roridomyces</taxon>
    </lineage>
</organism>
<dbReference type="EMBL" id="JARKIF010000010">
    <property type="protein sequence ID" value="KAJ7628555.1"/>
    <property type="molecule type" value="Genomic_DNA"/>
</dbReference>
<sequence>MALFPVPPPEYSSSAPCPTYSPSPRPTERTVQYSARRPPPPSGIYMKRLGDVTVLVLNQEEEDAEHPSLGVGRLLAGSVLVENPNVKSVLLKIKGLVELAPISPAYLPFPVLETTKILYSGGPSTASSHNFPFEYSFPRTFLHDTGRCSLPPTFGMPFGRGLFVRCSYRVTVTVSSTRRHASFLNKNENVSFQLDYRPRSRPSQPMILSPSLFDTIKYCPEEWKQLESIVSAPSKSPLMCDLFAPSRGVFCVDEVIPFHLQLSGAAACFSHISRFFMGTTAHPGLRVYMRRQISVDLGCGKTIKEINLGEGTLRLLGAHDSKGKGYLNWEGQVQCGDPKSVVASFECGHVSIQDALVVEMIPPHECAFKRTVFEYRIKLATDRWDAGEWQQ</sequence>
<gene>
    <name evidence="2" type="ORF">FB45DRAFT_918610</name>
</gene>
<reference evidence="2" key="1">
    <citation type="submission" date="2023-03" db="EMBL/GenBank/DDBJ databases">
        <title>Massive genome expansion in bonnet fungi (Mycena s.s.) driven by repeated elements and novel gene families across ecological guilds.</title>
        <authorList>
            <consortium name="Lawrence Berkeley National Laboratory"/>
            <person name="Harder C.B."/>
            <person name="Miyauchi S."/>
            <person name="Viragh M."/>
            <person name="Kuo A."/>
            <person name="Thoen E."/>
            <person name="Andreopoulos B."/>
            <person name="Lu D."/>
            <person name="Skrede I."/>
            <person name="Drula E."/>
            <person name="Henrissat B."/>
            <person name="Morin E."/>
            <person name="Kohler A."/>
            <person name="Barry K."/>
            <person name="LaButti K."/>
            <person name="Morin E."/>
            <person name="Salamov A."/>
            <person name="Lipzen A."/>
            <person name="Mereny Z."/>
            <person name="Hegedus B."/>
            <person name="Baldrian P."/>
            <person name="Stursova M."/>
            <person name="Weitz H."/>
            <person name="Taylor A."/>
            <person name="Grigoriev I.V."/>
            <person name="Nagy L.G."/>
            <person name="Martin F."/>
            <person name="Kauserud H."/>
        </authorList>
    </citation>
    <scope>NUCLEOTIDE SEQUENCE</scope>
    <source>
        <strain evidence="2">9284</strain>
    </source>
</reference>
<accession>A0AAD7BRD9</accession>
<protein>
    <submittedName>
        <fullName evidence="2">Uncharacterized protein</fullName>
    </submittedName>
</protein>
<evidence type="ECO:0000313" key="3">
    <source>
        <dbReference type="Proteomes" id="UP001221142"/>
    </source>
</evidence>
<comment type="caution">
    <text evidence="2">The sequence shown here is derived from an EMBL/GenBank/DDBJ whole genome shotgun (WGS) entry which is preliminary data.</text>
</comment>
<keyword evidence="3" id="KW-1185">Reference proteome</keyword>
<feature type="region of interest" description="Disordered" evidence="1">
    <location>
        <begin position="1"/>
        <end position="39"/>
    </location>
</feature>
<dbReference type="Proteomes" id="UP001221142">
    <property type="component" value="Unassembled WGS sequence"/>
</dbReference>
<feature type="compositionally biased region" description="Pro residues" evidence="1">
    <location>
        <begin position="1"/>
        <end position="10"/>
    </location>
</feature>
<dbReference type="AlphaFoldDB" id="A0AAD7BRD9"/>
<evidence type="ECO:0000313" key="2">
    <source>
        <dbReference type="EMBL" id="KAJ7628555.1"/>
    </source>
</evidence>
<evidence type="ECO:0000256" key="1">
    <source>
        <dbReference type="SAM" id="MobiDB-lite"/>
    </source>
</evidence>